<keyword evidence="1" id="KW-0472">Membrane</keyword>
<proteinExistence type="predicted"/>
<gene>
    <name evidence="2" type="ORF">CCE28_09855</name>
</gene>
<name>A0A267MIW4_9FIRM</name>
<evidence type="ECO:0000313" key="3">
    <source>
        <dbReference type="Proteomes" id="UP000216024"/>
    </source>
</evidence>
<protein>
    <submittedName>
        <fullName evidence="2">Uncharacterized protein</fullName>
    </submittedName>
</protein>
<keyword evidence="3" id="KW-1185">Reference proteome</keyword>
<reference evidence="2 3" key="1">
    <citation type="submission" date="2017-06" db="EMBL/GenBank/DDBJ databases">
        <title>Draft genome sequence of anaerobic fermentative bacterium Anaeromicrobium sediminis DY2726D isolated from West Pacific Ocean sediments.</title>
        <authorList>
            <person name="Zeng X."/>
        </authorList>
    </citation>
    <scope>NUCLEOTIDE SEQUENCE [LARGE SCALE GENOMIC DNA]</scope>
    <source>
        <strain evidence="2 3">DY2726D</strain>
    </source>
</reference>
<dbReference type="InterPro" id="IPR012902">
    <property type="entry name" value="N_methyl_site"/>
</dbReference>
<accession>A0A267MIW4</accession>
<dbReference type="Pfam" id="PF07963">
    <property type="entry name" value="N_methyl"/>
    <property type="match status" value="1"/>
</dbReference>
<dbReference type="AlphaFoldDB" id="A0A267MIW4"/>
<dbReference type="Proteomes" id="UP000216024">
    <property type="component" value="Unassembled WGS sequence"/>
</dbReference>
<comment type="caution">
    <text evidence="2">The sequence shown here is derived from an EMBL/GenBank/DDBJ whole genome shotgun (WGS) entry which is preliminary data.</text>
</comment>
<evidence type="ECO:0000313" key="2">
    <source>
        <dbReference type="EMBL" id="PAB59509.1"/>
    </source>
</evidence>
<feature type="transmembrane region" description="Helical" evidence="1">
    <location>
        <begin position="20"/>
        <end position="40"/>
    </location>
</feature>
<keyword evidence="1" id="KW-1133">Transmembrane helix</keyword>
<sequence length="73" mass="8628">MYSIQKKGGKMKDRKNGFTLIELIIALLIFKIIILFFFPYNKMKWEKATQRIALKKAKCELIKENGRTRSGEF</sequence>
<dbReference type="EMBL" id="NIBG01000007">
    <property type="protein sequence ID" value="PAB59509.1"/>
    <property type="molecule type" value="Genomic_DNA"/>
</dbReference>
<dbReference type="NCBIfam" id="TIGR02532">
    <property type="entry name" value="IV_pilin_GFxxxE"/>
    <property type="match status" value="1"/>
</dbReference>
<organism evidence="2 3">
    <name type="scientific">Anaeromicrobium sediminis</name>
    <dbReference type="NCBI Taxonomy" id="1478221"/>
    <lineage>
        <taxon>Bacteria</taxon>
        <taxon>Bacillati</taxon>
        <taxon>Bacillota</taxon>
        <taxon>Clostridia</taxon>
        <taxon>Peptostreptococcales</taxon>
        <taxon>Thermotaleaceae</taxon>
        <taxon>Anaeromicrobium</taxon>
    </lineage>
</organism>
<evidence type="ECO:0000256" key="1">
    <source>
        <dbReference type="SAM" id="Phobius"/>
    </source>
</evidence>
<keyword evidence="1" id="KW-0812">Transmembrane</keyword>